<evidence type="ECO:0000259" key="3">
    <source>
        <dbReference type="Pfam" id="PF00005"/>
    </source>
</evidence>
<name>A0A380WGF5_AMIAI</name>
<dbReference type="InterPro" id="IPR050166">
    <property type="entry name" value="ABC_transporter_ATP-bind"/>
</dbReference>
<organism evidence="4 5">
    <name type="scientific">Aminobacter aminovorans</name>
    <name type="common">Chelatobacter heintzii</name>
    <dbReference type="NCBI Taxonomy" id="83263"/>
    <lineage>
        <taxon>Bacteria</taxon>
        <taxon>Pseudomonadati</taxon>
        <taxon>Pseudomonadota</taxon>
        <taxon>Alphaproteobacteria</taxon>
        <taxon>Hyphomicrobiales</taxon>
        <taxon>Phyllobacteriaceae</taxon>
        <taxon>Aminobacter</taxon>
    </lineage>
</organism>
<dbReference type="Pfam" id="PF00005">
    <property type="entry name" value="ABC_tran"/>
    <property type="match status" value="1"/>
</dbReference>
<evidence type="ECO:0000256" key="1">
    <source>
        <dbReference type="ARBA" id="ARBA00005417"/>
    </source>
</evidence>
<dbReference type="GO" id="GO:0016887">
    <property type="term" value="F:ATP hydrolysis activity"/>
    <property type="evidence" value="ECO:0007669"/>
    <property type="project" value="InterPro"/>
</dbReference>
<dbReference type="PANTHER" id="PTHR42788:SF13">
    <property type="entry name" value="ALIPHATIC SULFONATES IMPORT ATP-BINDING PROTEIN SSUB"/>
    <property type="match status" value="1"/>
</dbReference>
<comment type="similarity">
    <text evidence="1">Belongs to the ABC transporter superfamily.</text>
</comment>
<reference evidence="4 5" key="1">
    <citation type="submission" date="2018-06" db="EMBL/GenBank/DDBJ databases">
        <authorList>
            <consortium name="Pathogen Informatics"/>
            <person name="Doyle S."/>
        </authorList>
    </citation>
    <scope>NUCLEOTIDE SEQUENCE [LARGE SCALE GENOMIC DNA]</scope>
    <source>
        <strain evidence="4 5">NCTC10684</strain>
    </source>
</reference>
<proteinExistence type="inferred from homology"/>
<keyword evidence="4" id="KW-0547">Nucleotide-binding</keyword>
<accession>A0A380WGF5</accession>
<dbReference type="Gene3D" id="3.40.50.300">
    <property type="entry name" value="P-loop containing nucleotide triphosphate hydrolases"/>
    <property type="match status" value="1"/>
</dbReference>
<dbReference type="EMBL" id="UFSM01000001">
    <property type="protein sequence ID" value="SUU87818.1"/>
    <property type="molecule type" value="Genomic_DNA"/>
</dbReference>
<dbReference type="RefSeq" id="WP_245431897.1">
    <property type="nucleotide sequence ID" value="NZ_BAAAVY010000010.1"/>
</dbReference>
<dbReference type="InterPro" id="IPR027417">
    <property type="entry name" value="P-loop_NTPase"/>
</dbReference>
<dbReference type="InterPro" id="IPR003439">
    <property type="entry name" value="ABC_transporter-like_ATP-bd"/>
</dbReference>
<dbReference type="Proteomes" id="UP000254701">
    <property type="component" value="Unassembled WGS sequence"/>
</dbReference>
<dbReference type="SUPFAM" id="SSF52540">
    <property type="entry name" value="P-loop containing nucleoside triphosphate hydrolases"/>
    <property type="match status" value="1"/>
</dbReference>
<dbReference type="EC" id="3.6.3.-" evidence="4"/>
<evidence type="ECO:0000313" key="5">
    <source>
        <dbReference type="Proteomes" id="UP000254701"/>
    </source>
</evidence>
<keyword evidence="4" id="KW-0378">Hydrolase</keyword>
<dbReference type="GO" id="GO:0005524">
    <property type="term" value="F:ATP binding"/>
    <property type="evidence" value="ECO:0007669"/>
    <property type="project" value="UniProtKB-KW"/>
</dbReference>
<sequence>MTSGLIVDAEHAPWQWLVVARLRSCCSNKLIPYESGTATVKGEPIHSPRPDIGVVFQTNNMLPWFTVRKNVELGARIRKMPAQARDQAVDKVLEVLSLSKFAEAYPHELSGGMRQRASIGQARCSIRRSCSWTSPSARSMR</sequence>
<dbReference type="PANTHER" id="PTHR42788">
    <property type="entry name" value="TAURINE IMPORT ATP-BINDING PROTEIN-RELATED"/>
    <property type="match status" value="1"/>
</dbReference>
<protein>
    <submittedName>
        <fullName evidence="4">Bicarbonate transport ATP-binding protein CmpC</fullName>
        <ecNumber evidence="4">3.6.3.-</ecNumber>
    </submittedName>
</protein>
<evidence type="ECO:0000313" key="4">
    <source>
        <dbReference type="EMBL" id="SUU87818.1"/>
    </source>
</evidence>
<dbReference type="AlphaFoldDB" id="A0A380WGF5"/>
<keyword evidence="2" id="KW-0813">Transport</keyword>
<gene>
    <name evidence="4" type="primary">cmpC_1</name>
    <name evidence="4" type="ORF">NCTC10684_01020</name>
</gene>
<evidence type="ECO:0000256" key="2">
    <source>
        <dbReference type="ARBA" id="ARBA00022448"/>
    </source>
</evidence>
<keyword evidence="4" id="KW-0067">ATP-binding</keyword>
<feature type="domain" description="ABC transporter" evidence="3">
    <location>
        <begin position="31"/>
        <end position="122"/>
    </location>
</feature>